<evidence type="ECO:0000313" key="2">
    <source>
        <dbReference type="Proteomes" id="UP000251942"/>
    </source>
</evidence>
<proteinExistence type="predicted"/>
<gene>
    <name evidence="1" type="ORF">NCTC12022_00371</name>
</gene>
<dbReference type="Proteomes" id="UP000251942">
    <property type="component" value="Unassembled WGS sequence"/>
</dbReference>
<accession>A0A2X1QZA3</accession>
<name>A0A2X1QZA3_9GAMM</name>
<dbReference type="AlphaFoldDB" id="A0A2X1QZA3"/>
<protein>
    <submittedName>
        <fullName evidence="1">Ankyrin repeat-containing protein</fullName>
    </submittedName>
</protein>
<reference evidence="1 2" key="1">
    <citation type="submission" date="2018-06" db="EMBL/GenBank/DDBJ databases">
        <authorList>
            <consortium name="Pathogen Informatics"/>
            <person name="Doyle S."/>
        </authorList>
    </citation>
    <scope>NUCLEOTIDE SEQUENCE [LARGE SCALE GENOMIC DNA]</scope>
    <source>
        <strain evidence="1 2">NCTC12022</strain>
    </source>
</reference>
<organism evidence="1 2">
    <name type="scientific">Legionella feeleii</name>
    <dbReference type="NCBI Taxonomy" id="453"/>
    <lineage>
        <taxon>Bacteria</taxon>
        <taxon>Pseudomonadati</taxon>
        <taxon>Pseudomonadota</taxon>
        <taxon>Gammaproteobacteria</taxon>
        <taxon>Legionellales</taxon>
        <taxon>Legionellaceae</taxon>
        <taxon>Legionella</taxon>
    </lineage>
</organism>
<dbReference type="RefSeq" id="WP_112854565.1">
    <property type="nucleotide sequence ID" value="NZ_UASS01000002.1"/>
</dbReference>
<sequence length="181" mass="20414">MIDAFKTHSSDIFGQPFTDSDVTRALLAKTKDKDAVMSAIAGKDPACLRLVLEKVDTVANPLDNRKKLDYLLLAIKKNQPISVQILVENLSPALLQTVSLSLSVIEKTDLGLLNTLQSHGMVFQIKPKRLLHRKNISQWVYCFPWGLHSSNSLIFVERFYLKMKAFLVTKINSNFLPSSRK</sequence>
<evidence type="ECO:0000313" key="1">
    <source>
        <dbReference type="EMBL" id="SPX59660.1"/>
    </source>
</evidence>
<dbReference type="EMBL" id="UASS01000002">
    <property type="protein sequence ID" value="SPX59660.1"/>
    <property type="molecule type" value="Genomic_DNA"/>
</dbReference>